<protein>
    <submittedName>
        <fullName evidence="3">Uncharacterized protein</fullName>
    </submittedName>
</protein>
<dbReference type="EMBL" id="PVNG01000025">
    <property type="protein sequence ID" value="PRX55978.1"/>
    <property type="molecule type" value="Genomic_DNA"/>
</dbReference>
<feature type="compositionally biased region" description="Pro residues" evidence="1">
    <location>
        <begin position="95"/>
        <end position="106"/>
    </location>
</feature>
<comment type="caution">
    <text evidence="3">The sequence shown here is derived from an EMBL/GenBank/DDBJ whole genome shotgun (WGS) entry which is preliminary data.</text>
</comment>
<reference evidence="3 4" key="1">
    <citation type="submission" date="2018-03" db="EMBL/GenBank/DDBJ databases">
        <title>Genomic Encyclopedia of Type Strains, Phase III (KMG-III): the genomes of soil and plant-associated and newly described type strains.</title>
        <authorList>
            <person name="Whitman W."/>
        </authorList>
    </citation>
    <scope>NUCLEOTIDE SEQUENCE [LARGE SCALE GENOMIC DNA]</scope>
    <source>
        <strain evidence="3 4">CGMCC 4.7104</strain>
    </source>
</reference>
<name>A0A2T0MEL7_9ACTN</name>
<evidence type="ECO:0000313" key="3">
    <source>
        <dbReference type="EMBL" id="PRX55978.1"/>
    </source>
</evidence>
<feature type="compositionally biased region" description="Polar residues" evidence="1">
    <location>
        <begin position="130"/>
        <end position="142"/>
    </location>
</feature>
<dbReference type="AlphaFoldDB" id="A0A2T0MEL7"/>
<dbReference type="RefSeq" id="WP_106250183.1">
    <property type="nucleotide sequence ID" value="NZ_PVNG01000025.1"/>
</dbReference>
<dbReference type="Proteomes" id="UP000238312">
    <property type="component" value="Unassembled WGS sequence"/>
</dbReference>
<feature type="chain" id="PRO_5039477132" evidence="2">
    <location>
        <begin position="22"/>
        <end position="482"/>
    </location>
</feature>
<feature type="compositionally biased region" description="Pro residues" evidence="1">
    <location>
        <begin position="72"/>
        <end position="86"/>
    </location>
</feature>
<evidence type="ECO:0000313" key="4">
    <source>
        <dbReference type="Proteomes" id="UP000238312"/>
    </source>
</evidence>
<accession>A0A2T0MEL7</accession>
<organism evidence="3 4">
    <name type="scientific">Nonomuraea fuscirosea</name>
    <dbReference type="NCBI Taxonomy" id="1291556"/>
    <lineage>
        <taxon>Bacteria</taxon>
        <taxon>Bacillati</taxon>
        <taxon>Actinomycetota</taxon>
        <taxon>Actinomycetes</taxon>
        <taxon>Streptosporangiales</taxon>
        <taxon>Streptosporangiaceae</taxon>
        <taxon>Nonomuraea</taxon>
    </lineage>
</organism>
<evidence type="ECO:0000256" key="2">
    <source>
        <dbReference type="SAM" id="SignalP"/>
    </source>
</evidence>
<feature type="region of interest" description="Disordered" evidence="1">
    <location>
        <begin position="61"/>
        <end position="303"/>
    </location>
</feature>
<feature type="compositionally biased region" description="Pro residues" evidence="1">
    <location>
        <begin position="207"/>
        <end position="217"/>
    </location>
</feature>
<keyword evidence="2" id="KW-0732">Signal</keyword>
<gene>
    <name evidence="3" type="ORF">B0I32_125198</name>
</gene>
<feature type="signal peptide" evidence="2">
    <location>
        <begin position="1"/>
        <end position="21"/>
    </location>
</feature>
<proteinExistence type="predicted"/>
<evidence type="ECO:0000256" key="1">
    <source>
        <dbReference type="SAM" id="MobiDB-lite"/>
    </source>
</evidence>
<dbReference type="OrthoDB" id="3515863at2"/>
<keyword evidence="4" id="KW-1185">Reference proteome</keyword>
<sequence>MTRSLLLVSLAAGSLTVPVPAASAATEPAIRSITVRPSDPVVGAHGSVRLVIDVIAKGARGKDGVTVKVEPGAPPVREPQPRPVTPPIVSQAPAPVRPPAAPPAVPPGQDQVRPPAQEPVRPPAQDAGSRPNQDAAQGSAQESAHESAQDAAQGSAQVPAQGPAQEAAADHAQTPVRDAAQAPVLAPGKAPQDPALTPVHAARPSPAVSPGPVPRPAPLAGSAPSTAVPGGTGPKEDAQTALVRPRPAPLAPVVNGQPVANGQPAANGRPAVDAGPGGGTTVNDRPVAGGVQAPDQAPAAGGKVGVRVEDTFPVIPPRIVWRLVPAPPARMTDGWQTWRFLPDKRLNRYYPAGTWTITATAKGKDGTTVTQYASFELRRQTKLSSVRAEKSARTDGVRLHGSLTRVDPRGLTDFGPFAKQRLELLWRPDAKSPWETVGETTTDASGAFAGTIEGRTTGEWRVRYPGTGHYSADLSKIRQIAR</sequence>